<dbReference type="Proteomes" id="UP000887569">
    <property type="component" value="Unplaced"/>
</dbReference>
<evidence type="ECO:0000256" key="1">
    <source>
        <dbReference type="ARBA" id="ARBA00004370"/>
    </source>
</evidence>
<keyword evidence="5" id="KW-0547">Nucleotide-binding</keyword>
<evidence type="ECO:0000256" key="7">
    <source>
        <dbReference type="ARBA" id="ARBA00022840"/>
    </source>
</evidence>
<keyword evidence="8" id="KW-0653">Protein transport</keyword>
<evidence type="ECO:0000313" key="14">
    <source>
        <dbReference type="Proteomes" id="UP000887569"/>
    </source>
</evidence>
<proteinExistence type="inferred from homology"/>
<dbReference type="PANTHER" id="PTHR23077">
    <property type="entry name" value="AAA-FAMILY ATPASE"/>
    <property type="match status" value="1"/>
</dbReference>
<feature type="domain" description="AAA+ ATPase" evidence="13">
    <location>
        <begin position="768"/>
        <end position="904"/>
    </location>
</feature>
<name>A0A914ZEY7_PARUN</name>
<comment type="catalytic activity">
    <reaction evidence="12">
        <text>ATP + H2O = ADP + phosphate + H(+)</text>
        <dbReference type="Rhea" id="RHEA:13065"/>
        <dbReference type="ChEBI" id="CHEBI:15377"/>
        <dbReference type="ChEBI" id="CHEBI:15378"/>
        <dbReference type="ChEBI" id="CHEBI:30616"/>
        <dbReference type="ChEBI" id="CHEBI:43474"/>
        <dbReference type="ChEBI" id="CHEBI:456216"/>
    </reaction>
    <physiologicalReaction direction="left-to-right" evidence="12">
        <dbReference type="Rhea" id="RHEA:13066"/>
    </physiologicalReaction>
</comment>
<dbReference type="Gene3D" id="1.10.8.60">
    <property type="match status" value="1"/>
</dbReference>
<dbReference type="InterPro" id="IPR015342">
    <property type="entry name" value="PEX1-N_C-lobe"/>
</dbReference>
<dbReference type="Pfam" id="PF00004">
    <property type="entry name" value="AAA"/>
    <property type="match status" value="2"/>
</dbReference>
<evidence type="ECO:0000256" key="4">
    <source>
        <dbReference type="ARBA" id="ARBA00022593"/>
    </source>
</evidence>
<dbReference type="InterPro" id="IPR041569">
    <property type="entry name" value="AAA_lid_3"/>
</dbReference>
<keyword evidence="7" id="KW-0067">ATP-binding</keyword>
<dbReference type="FunFam" id="3.40.50.300:FF:000149">
    <property type="entry name" value="Nuclear valosin-containing protein-like"/>
    <property type="match status" value="1"/>
</dbReference>
<reference evidence="15 16" key="1">
    <citation type="submission" date="2022-11" db="UniProtKB">
        <authorList>
            <consortium name="WormBaseParasite"/>
        </authorList>
    </citation>
    <scope>IDENTIFICATION</scope>
</reference>
<dbReference type="PANTHER" id="PTHR23077:SF12">
    <property type="entry name" value="PEROXISOMAL ATPASE PEX1"/>
    <property type="match status" value="1"/>
</dbReference>
<dbReference type="Pfam" id="PF09262">
    <property type="entry name" value="PEX-1N"/>
    <property type="match status" value="1"/>
</dbReference>
<evidence type="ECO:0000256" key="2">
    <source>
        <dbReference type="ARBA" id="ARBA00006914"/>
    </source>
</evidence>
<dbReference type="GO" id="GO:0016558">
    <property type="term" value="P:protein import into peroxisome matrix"/>
    <property type="evidence" value="ECO:0007669"/>
    <property type="project" value="TreeGrafter"/>
</dbReference>
<dbReference type="GO" id="GO:0005524">
    <property type="term" value="F:ATP binding"/>
    <property type="evidence" value="ECO:0007669"/>
    <property type="project" value="UniProtKB-KW"/>
</dbReference>
<dbReference type="SMART" id="SM00382">
    <property type="entry name" value="AAA"/>
    <property type="match status" value="2"/>
</dbReference>
<dbReference type="Gene3D" id="3.40.50.300">
    <property type="entry name" value="P-loop containing nucleotide triphosphate hydrolases"/>
    <property type="match status" value="2"/>
</dbReference>
<accession>A0A914ZEY7</accession>
<dbReference type="WBParaSite" id="PgB01_g079_t02">
    <property type="protein sequence ID" value="PgB01_g079_t02"/>
    <property type="gene ID" value="PgB01_g079"/>
</dbReference>
<keyword evidence="4" id="KW-0962">Peroxisome biogenesis</keyword>
<dbReference type="InterPro" id="IPR003960">
    <property type="entry name" value="ATPase_AAA_CS"/>
</dbReference>
<evidence type="ECO:0000313" key="15">
    <source>
        <dbReference type="WBParaSite" id="PgB01_g079_t01"/>
    </source>
</evidence>
<dbReference type="InterPro" id="IPR003959">
    <property type="entry name" value="ATPase_AAA_core"/>
</dbReference>
<evidence type="ECO:0000256" key="3">
    <source>
        <dbReference type="ARBA" id="ARBA00022448"/>
    </source>
</evidence>
<dbReference type="PROSITE" id="PS00674">
    <property type="entry name" value="AAA"/>
    <property type="match status" value="1"/>
</dbReference>
<comment type="subcellular location">
    <subcellularLocation>
        <location evidence="1">Membrane</location>
    </subcellularLocation>
</comment>
<dbReference type="GO" id="GO:0005778">
    <property type="term" value="C:peroxisomal membrane"/>
    <property type="evidence" value="ECO:0007669"/>
    <property type="project" value="TreeGrafter"/>
</dbReference>
<evidence type="ECO:0000256" key="9">
    <source>
        <dbReference type="ARBA" id="ARBA00023136"/>
    </source>
</evidence>
<dbReference type="Pfam" id="PF17862">
    <property type="entry name" value="AAA_lid_3"/>
    <property type="match status" value="1"/>
</dbReference>
<dbReference type="GO" id="GO:0005829">
    <property type="term" value="C:cytosol"/>
    <property type="evidence" value="ECO:0007669"/>
    <property type="project" value="TreeGrafter"/>
</dbReference>
<comment type="similarity">
    <text evidence="2">Belongs to the AAA ATPase family.</text>
</comment>
<evidence type="ECO:0000256" key="5">
    <source>
        <dbReference type="ARBA" id="ARBA00022741"/>
    </source>
</evidence>
<evidence type="ECO:0000256" key="12">
    <source>
        <dbReference type="ARBA" id="ARBA00048778"/>
    </source>
</evidence>
<dbReference type="SUPFAM" id="SSF52540">
    <property type="entry name" value="P-loop containing nucleoside triphosphate hydrolases"/>
    <property type="match status" value="2"/>
</dbReference>
<organism evidence="14 15">
    <name type="scientific">Parascaris univalens</name>
    <name type="common">Nematode worm</name>
    <dbReference type="NCBI Taxonomy" id="6257"/>
    <lineage>
        <taxon>Eukaryota</taxon>
        <taxon>Metazoa</taxon>
        <taxon>Ecdysozoa</taxon>
        <taxon>Nematoda</taxon>
        <taxon>Chromadorea</taxon>
        <taxon>Rhabditida</taxon>
        <taxon>Spirurina</taxon>
        <taxon>Ascaridomorpha</taxon>
        <taxon>Ascaridoidea</taxon>
        <taxon>Ascarididae</taxon>
        <taxon>Parascaris</taxon>
    </lineage>
</organism>
<keyword evidence="9" id="KW-0472">Membrane</keyword>
<dbReference type="InterPro" id="IPR027417">
    <property type="entry name" value="P-loop_NTPase"/>
</dbReference>
<dbReference type="InterPro" id="IPR029067">
    <property type="entry name" value="CDC48_domain_2-like_sf"/>
</dbReference>
<sequence length="1010" mass="113221">MNVFPAKLSFHSWRNCRCYIVYDNSTLRTITLLQPPNGFLIGVFNICGYSKVCEPLVVHLYSFTSSSVAEFRNRHFSTVLLNEKFASAAGFNEHDEVILEEVEEAPRCIHVEVKPHSLSDWEIVQNSAMEFEWTILNQIGIICERMTFPIWIDGNIFCTFIVVNISPSSRNGCARLVEDTEIHVRPYSEQIKENTELSQRRVEHDSSMSGLSSTFSRFFSRFVSFDNRNDYSMIDDFIKNISKGTGDMNLRIAPRSLLDDDICSNMHPSAIIALSDEGTGCCNYSSIVRIEGDDGDESIFALLLLLPKDAPNERRIADILRLRKSHCIVSPCFNNFLLADCTWIKCINMDASEIVVVKQLEVLVPQGFDEGLIPELKAYFSIRCSHYPVVMSTNGISVSLRSTAQTMVECQVRPSKTELPSDGCTTRELCFAFTCDRFPQFEVLVKDDAVDDESAESKEVNTGSSAREKVENYGESAIDSVALKFQSHHIAACTRYIEYCLESGAKPPGHVLIVGAELSGKSTIACRLAGRLLKSPRTVFSIAVECKHWKGKSTENVEKQLTSVIEHLRRRAPSVLFLENIDFSSNRIDEDQRNLHLERLFAVLWRIVTRSGVLVVATAKNLHSIHKTLAAPQGKRFFARIEEIGALEEADRLEALDSFCGNGTLKCCDLRSAAIATENFVIGDLKKLSKRIILEAAGRGAKCIEKEDIEQGLKCSRPIAQRAEKYADNMKLRWADVGGMEEVKKLLTEVFIWPTKYPSLFRSCAVRPGRGVMLHGPSGTGKTLIAKTLASECHFNVITIKGPQLLSKYIGQSEENVRTTFERARASKPCLVFFDEFDSLGAKRGHDSTGVTDRVVNQLLTELDGIEALEGVFVLGATNRIDLVDDALLRPGRFDYIIECKLPNLEERLSILKVLCRDVRLDRDVDLEYFAEKTCGYSGADLKGLVTTSQFHAIRSANLISKGNSKRDEGPLIRREDFDVTFAESSGKTKQKNKEHRIIRCETGQRVTLA</sequence>
<dbReference type="AlphaFoldDB" id="A0A914ZEY7"/>
<keyword evidence="3" id="KW-0813">Transport</keyword>
<dbReference type="GO" id="GO:0016887">
    <property type="term" value="F:ATP hydrolysis activity"/>
    <property type="evidence" value="ECO:0007669"/>
    <property type="project" value="InterPro"/>
</dbReference>
<dbReference type="WBParaSite" id="PgB01_g079_t01">
    <property type="protein sequence ID" value="PgB01_g079_t01"/>
    <property type="gene ID" value="PgB01_g079"/>
</dbReference>
<evidence type="ECO:0000256" key="11">
    <source>
        <dbReference type="ARBA" id="ARBA00034532"/>
    </source>
</evidence>
<keyword evidence="14" id="KW-1185">Reference proteome</keyword>
<evidence type="ECO:0000259" key="13">
    <source>
        <dbReference type="SMART" id="SM00382"/>
    </source>
</evidence>
<keyword evidence="6" id="KW-0378">Hydrolase</keyword>
<feature type="domain" description="AAA+ ATPase" evidence="13">
    <location>
        <begin position="507"/>
        <end position="647"/>
    </location>
</feature>
<dbReference type="InterPro" id="IPR003593">
    <property type="entry name" value="AAA+_ATPase"/>
</dbReference>
<evidence type="ECO:0000256" key="10">
    <source>
        <dbReference type="ARBA" id="ARBA00032509"/>
    </source>
</evidence>
<dbReference type="SUPFAM" id="SSF54585">
    <property type="entry name" value="Cdc48 domain 2-like"/>
    <property type="match status" value="1"/>
</dbReference>
<protein>
    <recommendedName>
        <fullName evidence="11">Peroxisomal ATPase PEX1</fullName>
    </recommendedName>
    <alternativeName>
        <fullName evidence="10">Peroxin-1</fullName>
    </alternativeName>
</protein>
<evidence type="ECO:0000256" key="6">
    <source>
        <dbReference type="ARBA" id="ARBA00022801"/>
    </source>
</evidence>
<dbReference type="InterPro" id="IPR050168">
    <property type="entry name" value="AAA_ATPase_domain"/>
</dbReference>
<evidence type="ECO:0000313" key="16">
    <source>
        <dbReference type="WBParaSite" id="PgB01_g079_t02"/>
    </source>
</evidence>
<dbReference type="Gene3D" id="3.10.330.10">
    <property type="match status" value="1"/>
</dbReference>
<evidence type="ECO:0000256" key="8">
    <source>
        <dbReference type="ARBA" id="ARBA00022927"/>
    </source>
</evidence>